<feature type="chain" id="PRO_5046793389" evidence="7">
    <location>
        <begin position="21"/>
        <end position="124"/>
    </location>
</feature>
<dbReference type="RefSeq" id="WP_381492726.1">
    <property type="nucleotide sequence ID" value="NZ_JBHTIK010000011.1"/>
</dbReference>
<keyword evidence="2 6" id="KW-0349">Heme</keyword>
<evidence type="ECO:0000256" key="2">
    <source>
        <dbReference type="ARBA" id="ARBA00022617"/>
    </source>
</evidence>
<evidence type="ECO:0000256" key="6">
    <source>
        <dbReference type="PROSITE-ProRule" id="PRU00433"/>
    </source>
</evidence>
<proteinExistence type="predicted"/>
<keyword evidence="3 6" id="KW-0479">Metal-binding</keyword>
<evidence type="ECO:0000256" key="3">
    <source>
        <dbReference type="ARBA" id="ARBA00022723"/>
    </source>
</evidence>
<protein>
    <submittedName>
        <fullName evidence="9">C-type cytochrome</fullName>
    </submittedName>
</protein>
<keyword evidence="7" id="KW-0732">Signal</keyword>
<feature type="domain" description="Cytochrome c" evidence="8">
    <location>
        <begin position="22"/>
        <end position="123"/>
    </location>
</feature>
<dbReference type="EMBL" id="JBHTIK010000011">
    <property type="protein sequence ID" value="MFD0849735.1"/>
    <property type="molecule type" value="Genomic_DNA"/>
</dbReference>
<evidence type="ECO:0000256" key="4">
    <source>
        <dbReference type="ARBA" id="ARBA00022982"/>
    </source>
</evidence>
<dbReference type="InterPro" id="IPR036909">
    <property type="entry name" value="Cyt_c-like_dom_sf"/>
</dbReference>
<keyword evidence="5 6" id="KW-0408">Iron</keyword>
<organism evidence="9 10">
    <name type="scientific">Sphingosinicella xenopeptidilytica</name>
    <dbReference type="NCBI Taxonomy" id="364098"/>
    <lineage>
        <taxon>Bacteria</taxon>
        <taxon>Pseudomonadati</taxon>
        <taxon>Pseudomonadota</taxon>
        <taxon>Alphaproteobacteria</taxon>
        <taxon>Sphingomonadales</taxon>
        <taxon>Sphingosinicellaceae</taxon>
        <taxon>Sphingosinicella</taxon>
    </lineage>
</organism>
<accession>A0ABW3C785</accession>
<keyword evidence="10" id="KW-1185">Reference proteome</keyword>
<dbReference type="SUPFAM" id="SSF46626">
    <property type="entry name" value="Cytochrome c"/>
    <property type="match status" value="1"/>
</dbReference>
<dbReference type="PROSITE" id="PS51007">
    <property type="entry name" value="CYTC"/>
    <property type="match status" value="1"/>
</dbReference>
<comment type="caution">
    <text evidence="9">The sequence shown here is derived from an EMBL/GenBank/DDBJ whole genome shotgun (WGS) entry which is preliminary data.</text>
</comment>
<dbReference type="InterPro" id="IPR009056">
    <property type="entry name" value="Cyt_c-like_dom"/>
</dbReference>
<dbReference type="PRINTS" id="PR00604">
    <property type="entry name" value="CYTCHRMECIAB"/>
</dbReference>
<evidence type="ECO:0000256" key="7">
    <source>
        <dbReference type="SAM" id="SignalP"/>
    </source>
</evidence>
<keyword evidence="4" id="KW-0249">Electron transport</keyword>
<evidence type="ECO:0000256" key="1">
    <source>
        <dbReference type="ARBA" id="ARBA00022448"/>
    </source>
</evidence>
<evidence type="ECO:0000313" key="10">
    <source>
        <dbReference type="Proteomes" id="UP001597124"/>
    </source>
</evidence>
<reference evidence="10" key="1">
    <citation type="journal article" date="2019" name="Int. J. Syst. Evol. Microbiol.">
        <title>The Global Catalogue of Microorganisms (GCM) 10K type strain sequencing project: providing services to taxonomists for standard genome sequencing and annotation.</title>
        <authorList>
            <consortium name="The Broad Institute Genomics Platform"/>
            <consortium name="The Broad Institute Genome Sequencing Center for Infectious Disease"/>
            <person name="Wu L."/>
            <person name="Ma J."/>
        </authorList>
    </citation>
    <scope>NUCLEOTIDE SEQUENCE [LARGE SCALE GENOMIC DNA]</scope>
    <source>
        <strain evidence="10">CCUG 52537</strain>
    </source>
</reference>
<gene>
    <name evidence="9" type="ORF">ACFQ00_15480</name>
</gene>
<evidence type="ECO:0000313" key="9">
    <source>
        <dbReference type="EMBL" id="MFD0849735.1"/>
    </source>
</evidence>
<dbReference type="PANTHER" id="PTHR11961">
    <property type="entry name" value="CYTOCHROME C"/>
    <property type="match status" value="1"/>
</dbReference>
<keyword evidence="1" id="KW-0813">Transport</keyword>
<name>A0ABW3C785_SPHXN</name>
<dbReference type="Pfam" id="PF00034">
    <property type="entry name" value="Cytochrom_C"/>
    <property type="match status" value="1"/>
</dbReference>
<evidence type="ECO:0000259" key="8">
    <source>
        <dbReference type="PROSITE" id="PS51007"/>
    </source>
</evidence>
<dbReference type="Gene3D" id="1.10.760.10">
    <property type="entry name" value="Cytochrome c-like domain"/>
    <property type="match status" value="1"/>
</dbReference>
<dbReference type="InterPro" id="IPR002327">
    <property type="entry name" value="Cyt_c_1A/1B"/>
</dbReference>
<dbReference type="Proteomes" id="UP001597124">
    <property type="component" value="Unassembled WGS sequence"/>
</dbReference>
<feature type="signal peptide" evidence="7">
    <location>
        <begin position="1"/>
        <end position="20"/>
    </location>
</feature>
<evidence type="ECO:0000256" key="5">
    <source>
        <dbReference type="ARBA" id="ARBA00023004"/>
    </source>
</evidence>
<sequence length="124" mass="13319">MLARPLIITMLLFSTAPSFAAGDPERGKQQFSVCSSCHSVQAGGPKKLGPSLSGVVGRRAGSEREYLTYSKGLQESGMVWSPENLDRFLADPIKTIPGTKMTIGKVTNMQTRANIIAYLASLSK</sequence>